<dbReference type="Pfam" id="PF01039">
    <property type="entry name" value="Carboxyl_trans"/>
    <property type="match status" value="1"/>
</dbReference>
<gene>
    <name evidence="3" type="ORF">GCM10009114_22510</name>
</gene>
<accession>A0ABN1LKM3</accession>
<protein>
    <submittedName>
        <fullName evidence="3">Propionyl-CoA carboxylase</fullName>
    </submittedName>
</protein>
<dbReference type="PANTHER" id="PTHR22855:SF13">
    <property type="entry name" value="METHYLCROTONOYL-COA CARBOXYLASE BETA CHAIN, MITOCHONDRIAL"/>
    <property type="match status" value="1"/>
</dbReference>
<organism evidence="3 4">
    <name type="scientific">Aliiglaciecola litoralis</name>
    <dbReference type="NCBI Taxonomy" id="582857"/>
    <lineage>
        <taxon>Bacteria</taxon>
        <taxon>Pseudomonadati</taxon>
        <taxon>Pseudomonadota</taxon>
        <taxon>Gammaproteobacteria</taxon>
        <taxon>Alteromonadales</taxon>
        <taxon>Alteromonadaceae</taxon>
        <taxon>Aliiglaciecola</taxon>
    </lineage>
</organism>
<dbReference type="Gene3D" id="3.90.226.10">
    <property type="entry name" value="2-enoyl-CoA Hydratase, Chain A, domain 1"/>
    <property type="match status" value="2"/>
</dbReference>
<dbReference type="InterPro" id="IPR029045">
    <property type="entry name" value="ClpP/crotonase-like_dom_sf"/>
</dbReference>
<dbReference type="RefSeq" id="WP_343859990.1">
    <property type="nucleotide sequence ID" value="NZ_BAAAFD010000006.1"/>
</dbReference>
<feature type="domain" description="CoA carboxyltransferase C-terminal" evidence="2">
    <location>
        <begin position="281"/>
        <end position="527"/>
    </location>
</feature>
<evidence type="ECO:0000313" key="3">
    <source>
        <dbReference type="EMBL" id="GAA0857300.1"/>
    </source>
</evidence>
<sequence>MPRIVSKINTQSQDFQDNTAHMQAQVEDLKNVVAKINQGGGEKANQRHMDRGKLLPRERINCLLDSGSPFLELSQLAAWNVYEDYVPAAGVIAGIGRVSGVECMIVANDATVKGGTYYPLTVKKHLRAQTIAEQNNLPCIYLVDSGGANLPRQEDVFPDREHFGRIFFNQANLSAQNIPQIAVVMGSCTAGGAYVPAMADESIIVKEQGTIFLGGPPLVKAATGEVVTAEELGGGDVHCRTSGVVDHLANNDHHALQLARDAVARLNRVKPNYLDLVEPKDPAYPVDDIYGIIPKDARQPYDVREIIARIVDGSEFDEFKALYGTTLVCGFARIFGYPVGIVANNGILFSESAQKGAHFIELCAQRKIPLVFLQNITGFMVGKQYEAGGIAKHGAKMVTAVACAKVPKFTVLIGGSFGAGNYGMCGRAYDPRFMFMWPNARISVMGGEQAAGVLAQVKRDQKERQNETWTKEQEAEFKQPIIDTYEEQGHPYFASARLWDDGVIDPADTRFVLGLSISASLNKPIEDTRFGVFRM</sequence>
<proteinExistence type="predicted"/>
<dbReference type="InterPro" id="IPR034733">
    <property type="entry name" value="AcCoA_carboxyl_beta"/>
</dbReference>
<evidence type="ECO:0000313" key="4">
    <source>
        <dbReference type="Proteomes" id="UP001500359"/>
    </source>
</evidence>
<dbReference type="PROSITE" id="PS50980">
    <property type="entry name" value="COA_CT_NTER"/>
    <property type="match status" value="1"/>
</dbReference>
<dbReference type="Proteomes" id="UP001500359">
    <property type="component" value="Unassembled WGS sequence"/>
</dbReference>
<keyword evidence="4" id="KW-1185">Reference proteome</keyword>
<evidence type="ECO:0000259" key="2">
    <source>
        <dbReference type="PROSITE" id="PS50989"/>
    </source>
</evidence>
<dbReference type="InterPro" id="IPR011762">
    <property type="entry name" value="COA_CT_N"/>
</dbReference>
<name>A0ABN1LKM3_9ALTE</name>
<dbReference type="InterPro" id="IPR045190">
    <property type="entry name" value="MCCB/AccD1-like"/>
</dbReference>
<feature type="domain" description="CoA carboxyltransferase N-terminal" evidence="1">
    <location>
        <begin position="22"/>
        <end position="278"/>
    </location>
</feature>
<dbReference type="SUPFAM" id="SSF52096">
    <property type="entry name" value="ClpP/crotonase"/>
    <property type="match status" value="2"/>
</dbReference>
<dbReference type="PROSITE" id="PS50989">
    <property type="entry name" value="COA_CT_CTER"/>
    <property type="match status" value="1"/>
</dbReference>
<dbReference type="EMBL" id="BAAAFD010000006">
    <property type="protein sequence ID" value="GAA0857300.1"/>
    <property type="molecule type" value="Genomic_DNA"/>
</dbReference>
<dbReference type="PANTHER" id="PTHR22855">
    <property type="entry name" value="ACETYL, PROPIONYL, PYRUVATE, AND GLUTACONYL CARBOXYLASE-RELATED"/>
    <property type="match status" value="1"/>
</dbReference>
<comment type="caution">
    <text evidence="3">The sequence shown here is derived from an EMBL/GenBank/DDBJ whole genome shotgun (WGS) entry which is preliminary data.</text>
</comment>
<reference evidence="3 4" key="1">
    <citation type="journal article" date="2019" name="Int. J. Syst. Evol. Microbiol.">
        <title>The Global Catalogue of Microorganisms (GCM) 10K type strain sequencing project: providing services to taxonomists for standard genome sequencing and annotation.</title>
        <authorList>
            <consortium name="The Broad Institute Genomics Platform"/>
            <consortium name="The Broad Institute Genome Sequencing Center for Infectious Disease"/>
            <person name="Wu L."/>
            <person name="Ma J."/>
        </authorList>
    </citation>
    <scope>NUCLEOTIDE SEQUENCE [LARGE SCALE GENOMIC DNA]</scope>
    <source>
        <strain evidence="3 4">JCM 15896</strain>
    </source>
</reference>
<dbReference type="InterPro" id="IPR011763">
    <property type="entry name" value="COA_CT_C"/>
</dbReference>
<evidence type="ECO:0000259" key="1">
    <source>
        <dbReference type="PROSITE" id="PS50980"/>
    </source>
</evidence>